<organism evidence="6 7">
    <name type="scientific">Collybiopsis luxurians FD-317 M1</name>
    <dbReference type="NCBI Taxonomy" id="944289"/>
    <lineage>
        <taxon>Eukaryota</taxon>
        <taxon>Fungi</taxon>
        <taxon>Dikarya</taxon>
        <taxon>Basidiomycota</taxon>
        <taxon>Agaricomycotina</taxon>
        <taxon>Agaricomycetes</taxon>
        <taxon>Agaricomycetidae</taxon>
        <taxon>Agaricales</taxon>
        <taxon>Marasmiineae</taxon>
        <taxon>Omphalotaceae</taxon>
        <taxon>Collybiopsis</taxon>
        <taxon>Collybiopsis luxurians</taxon>
    </lineage>
</organism>
<dbReference type="EMBL" id="KN834869">
    <property type="protein sequence ID" value="KIK51215.1"/>
    <property type="molecule type" value="Genomic_DNA"/>
</dbReference>
<keyword evidence="7" id="KW-1185">Reference proteome</keyword>
<evidence type="ECO:0000259" key="5">
    <source>
        <dbReference type="PROSITE" id="PS50837"/>
    </source>
</evidence>
<dbReference type="InterPro" id="IPR007111">
    <property type="entry name" value="NACHT_NTPase"/>
</dbReference>
<evidence type="ECO:0000313" key="7">
    <source>
        <dbReference type="Proteomes" id="UP000053593"/>
    </source>
</evidence>
<feature type="repeat" description="WD" evidence="3">
    <location>
        <begin position="582"/>
        <end position="623"/>
    </location>
</feature>
<dbReference type="Gene3D" id="2.130.10.10">
    <property type="entry name" value="YVTN repeat-like/Quinoprotein amine dehydrogenase"/>
    <property type="match status" value="1"/>
</dbReference>
<dbReference type="PROSITE" id="PS00678">
    <property type="entry name" value="WD_REPEATS_1"/>
    <property type="match status" value="1"/>
</dbReference>
<dbReference type="InterPro" id="IPR056884">
    <property type="entry name" value="NPHP3-like_N"/>
</dbReference>
<feature type="domain" description="NACHT" evidence="5">
    <location>
        <begin position="49"/>
        <end position="197"/>
    </location>
</feature>
<dbReference type="SMART" id="SM00320">
    <property type="entry name" value="WD40"/>
    <property type="match status" value="2"/>
</dbReference>
<dbReference type="Pfam" id="PF24883">
    <property type="entry name" value="NPHP3_N"/>
    <property type="match status" value="1"/>
</dbReference>
<dbReference type="InterPro" id="IPR015943">
    <property type="entry name" value="WD40/YVTN_repeat-like_dom_sf"/>
</dbReference>
<keyword evidence="4" id="KW-0175">Coiled coil</keyword>
<dbReference type="InterPro" id="IPR027417">
    <property type="entry name" value="P-loop_NTPase"/>
</dbReference>
<feature type="coiled-coil region" evidence="4">
    <location>
        <begin position="109"/>
        <end position="136"/>
    </location>
</feature>
<dbReference type="SUPFAM" id="SSF52540">
    <property type="entry name" value="P-loop containing nucleoside triphosphate hydrolases"/>
    <property type="match status" value="1"/>
</dbReference>
<sequence length="664" mass="74634">MHLMLVRERFYSALKGIQVISGRPACTQGTRVEILDKIMKWANTASEDQVYWIGGMAGTGKSTIAKSLCDSFEKENLAGAFFCSRQLKACQDHTRIIPTIAYQLARYSRSFAEALIKELQNDRDLADKEIDKQMDLLLKKPWEKANLVYKQTAVTPIIVIDALDECADIKQLLVPLLEEIQSGGLPGLKFLLTSRPDQPIYKHLMEAPHDSKIFLHEVEKELVQSDISMFLTQELKDHSFVTKENISQLTEMAGKLFIFAATTVKWITEREGFEKDRLKDVLKLEHTADKSETKGLDDLYNAIITKAMNKATKKEREWNVKVLHSIITVRNPVSSEVIAQLAKVEPKQVDLLIGALQSVVYVGKMDKAIYVFHASFSDFLLGEKRAKVLQCDSLYQHKVLCQACFDIMNTELRFNMLNLPSSFVKDKEVENIESNVNNKIKRSLVYSCKSWGYHLEKSAKDAEVTTTLKEFLKEKILYWVEVMSLLRMASYEGSSSEDTLVQCGEAFDSVRKISDLPEEVQDSINNVNAAVETFLLSPVNGMTPHWYLSILPFWKGKLAGAQQGLEKGIIVKRKMEKPNMAVWNTGSAVSSVDISKDGTRIVSGSEDGTVKIWHTKTGSSIGERLQGHTESVQSVAFDPDGKRIVSGSGDQTVRIWNAETGTPI</sequence>
<protein>
    <recommendedName>
        <fullName evidence="5">NACHT domain-containing protein</fullName>
    </recommendedName>
</protein>
<name>A0A0D0ALU9_9AGAR</name>
<dbReference type="PROSITE" id="PS50837">
    <property type="entry name" value="NACHT"/>
    <property type="match status" value="1"/>
</dbReference>
<dbReference type="PANTHER" id="PTHR10039:SF15">
    <property type="entry name" value="NACHT DOMAIN-CONTAINING PROTEIN"/>
    <property type="match status" value="1"/>
</dbReference>
<dbReference type="InterPro" id="IPR011047">
    <property type="entry name" value="Quinoprotein_ADH-like_sf"/>
</dbReference>
<keyword evidence="2" id="KW-0677">Repeat</keyword>
<evidence type="ECO:0000256" key="2">
    <source>
        <dbReference type="ARBA" id="ARBA00022737"/>
    </source>
</evidence>
<dbReference type="HOGENOM" id="CLU_000288_6_0_1"/>
<dbReference type="InterPro" id="IPR019775">
    <property type="entry name" value="WD40_repeat_CS"/>
</dbReference>
<dbReference type="PANTHER" id="PTHR10039">
    <property type="entry name" value="AMELOGENIN"/>
    <property type="match status" value="1"/>
</dbReference>
<dbReference type="PROSITE" id="PS50294">
    <property type="entry name" value="WD_REPEATS_REGION"/>
    <property type="match status" value="2"/>
</dbReference>
<dbReference type="Pfam" id="PF00400">
    <property type="entry name" value="WD40"/>
    <property type="match status" value="2"/>
</dbReference>
<dbReference type="OrthoDB" id="3027122at2759"/>
<dbReference type="SUPFAM" id="SSF50998">
    <property type="entry name" value="Quinoprotein alcohol dehydrogenase-like"/>
    <property type="match status" value="1"/>
</dbReference>
<keyword evidence="1 3" id="KW-0853">WD repeat</keyword>
<evidence type="ECO:0000313" key="6">
    <source>
        <dbReference type="EMBL" id="KIK51215.1"/>
    </source>
</evidence>
<dbReference type="InterPro" id="IPR001680">
    <property type="entry name" value="WD40_rpt"/>
</dbReference>
<evidence type="ECO:0000256" key="4">
    <source>
        <dbReference type="SAM" id="Coils"/>
    </source>
</evidence>
<evidence type="ECO:0000256" key="3">
    <source>
        <dbReference type="PROSITE-ProRule" id="PRU00221"/>
    </source>
</evidence>
<dbReference type="Proteomes" id="UP000053593">
    <property type="component" value="Unassembled WGS sequence"/>
</dbReference>
<feature type="non-terminal residue" evidence="6">
    <location>
        <position position="1"/>
    </location>
</feature>
<gene>
    <name evidence="6" type="ORF">GYMLUDRAFT_404589</name>
</gene>
<dbReference type="Gene3D" id="3.40.50.300">
    <property type="entry name" value="P-loop containing nucleotide triphosphate hydrolases"/>
    <property type="match status" value="1"/>
</dbReference>
<dbReference type="PROSITE" id="PS50082">
    <property type="entry name" value="WD_REPEATS_2"/>
    <property type="match status" value="2"/>
</dbReference>
<reference evidence="6 7" key="1">
    <citation type="submission" date="2014-04" db="EMBL/GenBank/DDBJ databases">
        <title>Evolutionary Origins and Diversification of the Mycorrhizal Mutualists.</title>
        <authorList>
            <consortium name="DOE Joint Genome Institute"/>
            <consortium name="Mycorrhizal Genomics Consortium"/>
            <person name="Kohler A."/>
            <person name="Kuo A."/>
            <person name="Nagy L.G."/>
            <person name="Floudas D."/>
            <person name="Copeland A."/>
            <person name="Barry K.W."/>
            <person name="Cichocki N."/>
            <person name="Veneault-Fourrey C."/>
            <person name="LaButti K."/>
            <person name="Lindquist E.A."/>
            <person name="Lipzen A."/>
            <person name="Lundell T."/>
            <person name="Morin E."/>
            <person name="Murat C."/>
            <person name="Riley R."/>
            <person name="Ohm R."/>
            <person name="Sun H."/>
            <person name="Tunlid A."/>
            <person name="Henrissat B."/>
            <person name="Grigoriev I.V."/>
            <person name="Hibbett D.S."/>
            <person name="Martin F."/>
        </authorList>
    </citation>
    <scope>NUCLEOTIDE SEQUENCE [LARGE SCALE GENOMIC DNA]</scope>
    <source>
        <strain evidence="6 7">FD-317 M1</strain>
    </source>
</reference>
<dbReference type="AlphaFoldDB" id="A0A0D0ALU9"/>
<evidence type="ECO:0000256" key="1">
    <source>
        <dbReference type="ARBA" id="ARBA00022574"/>
    </source>
</evidence>
<proteinExistence type="predicted"/>
<feature type="repeat" description="WD" evidence="3">
    <location>
        <begin position="625"/>
        <end position="664"/>
    </location>
</feature>
<accession>A0A0D0ALU9</accession>